<accession>A0ABD3LSI1</accession>
<organism evidence="1 2">
    <name type="scientific">Eucalyptus globulus</name>
    <name type="common">Tasmanian blue gum</name>
    <dbReference type="NCBI Taxonomy" id="34317"/>
    <lineage>
        <taxon>Eukaryota</taxon>
        <taxon>Viridiplantae</taxon>
        <taxon>Streptophyta</taxon>
        <taxon>Embryophyta</taxon>
        <taxon>Tracheophyta</taxon>
        <taxon>Spermatophyta</taxon>
        <taxon>Magnoliopsida</taxon>
        <taxon>eudicotyledons</taxon>
        <taxon>Gunneridae</taxon>
        <taxon>Pentapetalae</taxon>
        <taxon>rosids</taxon>
        <taxon>malvids</taxon>
        <taxon>Myrtales</taxon>
        <taxon>Myrtaceae</taxon>
        <taxon>Myrtoideae</taxon>
        <taxon>Eucalypteae</taxon>
        <taxon>Eucalyptus</taxon>
    </lineage>
</organism>
<gene>
    <name evidence="1" type="ORF">ACJRO7_001917</name>
</gene>
<comment type="caution">
    <text evidence="1">The sequence shown here is derived from an EMBL/GenBank/DDBJ whole genome shotgun (WGS) entry which is preliminary data.</text>
</comment>
<dbReference type="EMBL" id="JBJKBG010000001">
    <property type="protein sequence ID" value="KAL3754729.1"/>
    <property type="molecule type" value="Genomic_DNA"/>
</dbReference>
<sequence length="115" mass="13128">MRNIPLSLRGACLPKRENDFRLPKGICANQQKRSGIDLIEVVNRIKNETVLVLNNEDQAKVFTTINDGYFGQPNRGLLERVEIGNVGDDTKRIIWNKLVKAGMELEYPILTFKFP</sequence>
<name>A0ABD3LSI1_EUCGL</name>
<proteinExistence type="predicted"/>
<keyword evidence="2" id="KW-1185">Reference proteome</keyword>
<evidence type="ECO:0000313" key="1">
    <source>
        <dbReference type="EMBL" id="KAL3754729.1"/>
    </source>
</evidence>
<dbReference type="AlphaFoldDB" id="A0ABD3LSI1"/>
<protein>
    <submittedName>
        <fullName evidence="1">Uncharacterized protein</fullName>
    </submittedName>
</protein>
<evidence type="ECO:0000313" key="2">
    <source>
        <dbReference type="Proteomes" id="UP001634007"/>
    </source>
</evidence>
<dbReference type="Proteomes" id="UP001634007">
    <property type="component" value="Unassembled WGS sequence"/>
</dbReference>
<reference evidence="1 2" key="1">
    <citation type="submission" date="2024-11" db="EMBL/GenBank/DDBJ databases">
        <title>Chromosome-level genome assembly of Eucalyptus globulus Labill. provides insights into its genome evolution.</title>
        <authorList>
            <person name="Li X."/>
        </authorList>
    </citation>
    <scope>NUCLEOTIDE SEQUENCE [LARGE SCALE GENOMIC DNA]</scope>
    <source>
        <strain evidence="1">CL2024</strain>
        <tissue evidence="1">Fresh tender leaves</tissue>
    </source>
</reference>